<name>F9G408_FUSOF</name>
<dbReference type="Pfam" id="PF14022">
    <property type="entry name" value="DUF4238"/>
    <property type="match status" value="1"/>
</dbReference>
<feature type="transmembrane region" description="Helical" evidence="2">
    <location>
        <begin position="625"/>
        <end position="643"/>
    </location>
</feature>
<feature type="region of interest" description="Disordered" evidence="1">
    <location>
        <begin position="475"/>
        <end position="527"/>
    </location>
</feature>
<organism evidence="3">
    <name type="scientific">Fusarium oxysporum (strain Fo5176)</name>
    <name type="common">Fusarium vascular wilt</name>
    <dbReference type="NCBI Taxonomy" id="660025"/>
    <lineage>
        <taxon>Eukaryota</taxon>
        <taxon>Fungi</taxon>
        <taxon>Dikarya</taxon>
        <taxon>Ascomycota</taxon>
        <taxon>Pezizomycotina</taxon>
        <taxon>Sordariomycetes</taxon>
        <taxon>Hypocreomycetidae</taxon>
        <taxon>Hypocreales</taxon>
        <taxon>Nectriaceae</taxon>
        <taxon>Fusarium</taxon>
        <taxon>Fusarium oxysporum species complex</taxon>
    </lineage>
</organism>
<evidence type="ECO:0000313" key="3">
    <source>
        <dbReference type="EMBL" id="EGU76093.1"/>
    </source>
</evidence>
<keyword evidence="2" id="KW-0812">Transmembrane</keyword>
<reference evidence="3" key="1">
    <citation type="journal article" date="2012" name="Mol. Plant Microbe Interact.">
        <title>A highly conserved effector in Fusarium oxysporum is required for full virulence on Arabidopsis.</title>
        <authorList>
            <person name="Thatcher L.F."/>
            <person name="Gardiner D.M."/>
            <person name="Kazan K."/>
            <person name="Manners J."/>
        </authorList>
    </citation>
    <scope>NUCLEOTIDE SEQUENCE [LARGE SCALE GENOMIC DNA]</scope>
    <source>
        <strain evidence="3">Fo5176</strain>
    </source>
</reference>
<evidence type="ECO:0000256" key="2">
    <source>
        <dbReference type="SAM" id="Phobius"/>
    </source>
</evidence>
<protein>
    <recommendedName>
        <fullName evidence="4">DUF4238 domain-containing protein</fullName>
    </recommendedName>
</protein>
<comment type="caution">
    <text evidence="3">The sequence shown here is derived from an EMBL/GenBank/DDBJ whole genome shotgun (WGS) entry which is preliminary data.</text>
</comment>
<dbReference type="EMBL" id="AFQF01003343">
    <property type="protein sequence ID" value="EGU76093.1"/>
    <property type="molecule type" value="Genomic_DNA"/>
</dbReference>
<gene>
    <name evidence="3" type="ORF">FOXB_13390</name>
</gene>
<dbReference type="OrthoDB" id="5340163at2759"/>
<dbReference type="InterPro" id="IPR025332">
    <property type="entry name" value="DUF4238"/>
</dbReference>
<feature type="compositionally biased region" description="Basic and acidic residues" evidence="1">
    <location>
        <begin position="502"/>
        <end position="513"/>
    </location>
</feature>
<dbReference type="AlphaFoldDB" id="F9G408"/>
<dbReference type="PaxDb" id="5507-FOXG_16913P0"/>
<keyword evidence="2" id="KW-0472">Membrane</keyword>
<feature type="compositionally biased region" description="Basic and acidic residues" evidence="1">
    <location>
        <begin position="483"/>
        <end position="495"/>
    </location>
</feature>
<proteinExistence type="predicted"/>
<evidence type="ECO:0000256" key="1">
    <source>
        <dbReference type="SAM" id="MobiDB-lite"/>
    </source>
</evidence>
<keyword evidence="2" id="KW-1133">Transmembrane helix</keyword>
<dbReference type="STRING" id="660025.F9G408"/>
<feature type="transmembrane region" description="Helical" evidence="2">
    <location>
        <begin position="598"/>
        <end position="619"/>
    </location>
</feature>
<sequence>MSADAPQYQHFIPQFILKNFDHPFSCPKAPTNGSKCKKHHHEKGKYPGDRVVSCLELLPQGYKIEEHSIRRVCGLNDMYMVQSPDTNFPRDLKAKFSKLEGETSAVIRRIITSHHRGDEKVIITRTQQTVLRKFVYLLNQRGSGFFKTYNCDSIDDYKNIDRDLLKEFMERNGIERPLDVWLQGLSSIIDLDMRVTANWQETLKSSVYYGLFCHFQEHITELWMSFCTPLNEDEEFILPDTGSHVYEGPTVDFQDKTTGEFIRLGPRFHLFAPISPLLMIVLRSKHLPEPHEDNNPETKAGRQLYRQIEIDSIHGPGTKSILEDLPVHKAINSYSTLVNGILRKRPGWDGQLRQTDTFSFPFFKISTHHARIINGLLLDHAFHGLTIIFNKKDPFLDLLEWFLTEPCEVGKRLGGEHHAEQMRYLARLTALMHAEGRNISLHITNGPINYDLDIESYKNQNNDAARWLESLEKNHASGGKVKKNQEKGSDTKVDAGRQGSVDPHDQPKNEKSSIEGQSIDPGPTVKHDEEISRAKLTSLRGSELSTQRQSANVQGTNPIQQLSMMVGIILFLLAVTYMIVFLAQWSEWLLQVSFGINWYELLVITVVLPYLILCLLRWLDWLLNTLFGIRLYHIAIIFIFLVASQAEK</sequence>
<evidence type="ECO:0008006" key="4">
    <source>
        <dbReference type="Google" id="ProtNLM"/>
    </source>
</evidence>
<feature type="transmembrane region" description="Helical" evidence="2">
    <location>
        <begin position="562"/>
        <end position="586"/>
    </location>
</feature>
<accession>F9G408</accession>